<accession>A0AAD3N8F5</accession>
<feature type="compositionally biased region" description="Low complexity" evidence="1">
    <location>
        <begin position="27"/>
        <end position="57"/>
    </location>
</feature>
<dbReference type="AlphaFoldDB" id="A0AAD3N8F5"/>
<protein>
    <submittedName>
        <fullName evidence="2">Uncharacterized protein</fullName>
    </submittedName>
</protein>
<feature type="region of interest" description="Disordered" evidence="1">
    <location>
        <begin position="22"/>
        <end position="85"/>
    </location>
</feature>
<dbReference type="Proteomes" id="UP001279410">
    <property type="component" value="Unassembled WGS sequence"/>
</dbReference>
<proteinExistence type="predicted"/>
<keyword evidence="3" id="KW-1185">Reference proteome</keyword>
<gene>
    <name evidence="2" type="ORF">AKAME5_001941500</name>
</gene>
<comment type="caution">
    <text evidence="2">The sequence shown here is derived from an EMBL/GenBank/DDBJ whole genome shotgun (WGS) entry which is preliminary data.</text>
</comment>
<organism evidence="2 3">
    <name type="scientific">Lates japonicus</name>
    <name type="common">Japanese lates</name>
    <dbReference type="NCBI Taxonomy" id="270547"/>
    <lineage>
        <taxon>Eukaryota</taxon>
        <taxon>Metazoa</taxon>
        <taxon>Chordata</taxon>
        <taxon>Craniata</taxon>
        <taxon>Vertebrata</taxon>
        <taxon>Euteleostomi</taxon>
        <taxon>Actinopterygii</taxon>
        <taxon>Neopterygii</taxon>
        <taxon>Teleostei</taxon>
        <taxon>Neoteleostei</taxon>
        <taxon>Acanthomorphata</taxon>
        <taxon>Carangaria</taxon>
        <taxon>Carangaria incertae sedis</taxon>
        <taxon>Centropomidae</taxon>
        <taxon>Lates</taxon>
    </lineage>
</organism>
<evidence type="ECO:0000313" key="2">
    <source>
        <dbReference type="EMBL" id="GLD68096.1"/>
    </source>
</evidence>
<name>A0AAD3N8F5_LATJO</name>
<dbReference type="EMBL" id="BRZM01000125">
    <property type="protein sequence ID" value="GLD68096.1"/>
    <property type="molecule type" value="Genomic_DNA"/>
</dbReference>
<evidence type="ECO:0000256" key="1">
    <source>
        <dbReference type="SAM" id="MobiDB-lite"/>
    </source>
</evidence>
<feature type="region of interest" description="Disordered" evidence="1">
    <location>
        <begin position="118"/>
        <end position="139"/>
    </location>
</feature>
<feature type="compositionally biased region" description="Basic and acidic residues" evidence="1">
    <location>
        <begin position="60"/>
        <end position="69"/>
    </location>
</feature>
<evidence type="ECO:0000313" key="3">
    <source>
        <dbReference type="Proteomes" id="UP001279410"/>
    </source>
</evidence>
<reference evidence="2" key="1">
    <citation type="submission" date="2022-08" db="EMBL/GenBank/DDBJ databases">
        <title>Genome sequencing of akame (Lates japonicus).</title>
        <authorList>
            <person name="Hashiguchi Y."/>
            <person name="Takahashi H."/>
        </authorList>
    </citation>
    <scope>NUCLEOTIDE SEQUENCE</scope>
    <source>
        <strain evidence="2">Kochi</strain>
    </source>
</reference>
<sequence length="157" mass="16867">MSDFDLPEVDGSAMDTCRIYLAPTPDPITTTTTTTTAPQPITKKQIVATTKKPAVKLPPKKPETKDTRTPIRPQPAPSRPIINSQSNPAASLLYHLLTNSRGHAAGPLPGFNSFMSRGGHGVSSSDSDEVPASPLKRTVRNRWNIGLFSSEDSSDES</sequence>